<dbReference type="PRINTS" id="PR01869">
    <property type="entry name" value="BCATNINFAMLY"/>
</dbReference>
<dbReference type="InterPro" id="IPR000225">
    <property type="entry name" value="Armadillo"/>
</dbReference>
<evidence type="ECO:0000256" key="2">
    <source>
        <dbReference type="ARBA" id="ARBA00013194"/>
    </source>
</evidence>
<dbReference type="GO" id="GO:0003755">
    <property type="term" value="F:peptidyl-prolyl cis-trans isomerase activity"/>
    <property type="evidence" value="ECO:0007669"/>
    <property type="project" value="UniProtKB-KW"/>
</dbReference>
<keyword evidence="3" id="KW-0697">Rotamase</keyword>
<dbReference type="EMBL" id="CAJNOQ010001270">
    <property type="protein sequence ID" value="CAF0882198.1"/>
    <property type="molecule type" value="Genomic_DNA"/>
</dbReference>
<evidence type="ECO:0000313" key="10">
    <source>
        <dbReference type="Proteomes" id="UP000663829"/>
    </source>
</evidence>
<dbReference type="GO" id="GO:0006457">
    <property type="term" value="P:protein folding"/>
    <property type="evidence" value="ECO:0007669"/>
    <property type="project" value="InterPro"/>
</dbReference>
<dbReference type="Pfam" id="PF00160">
    <property type="entry name" value="Pro_isomerase"/>
    <property type="match status" value="1"/>
</dbReference>
<dbReference type="InterPro" id="IPR020892">
    <property type="entry name" value="Cyclophilin-type_PPIase_CS"/>
</dbReference>
<dbReference type="GO" id="GO:0045296">
    <property type="term" value="F:cadherin binding"/>
    <property type="evidence" value="ECO:0007669"/>
    <property type="project" value="InterPro"/>
</dbReference>
<evidence type="ECO:0000256" key="6">
    <source>
        <dbReference type="SAM" id="MobiDB-lite"/>
    </source>
</evidence>
<feature type="region of interest" description="Disordered" evidence="6">
    <location>
        <begin position="849"/>
        <end position="871"/>
    </location>
</feature>
<reference evidence="8" key="1">
    <citation type="submission" date="2021-02" db="EMBL/GenBank/DDBJ databases">
        <authorList>
            <person name="Nowell W R."/>
        </authorList>
    </citation>
    <scope>NUCLEOTIDE SEQUENCE</scope>
</reference>
<dbReference type="InterPro" id="IPR002130">
    <property type="entry name" value="Cyclophilin-type_PPIase_dom"/>
</dbReference>
<dbReference type="AlphaFoldDB" id="A0A813YCF2"/>
<dbReference type="SMART" id="SM00185">
    <property type="entry name" value="ARM"/>
    <property type="match status" value="10"/>
</dbReference>
<dbReference type="Gene3D" id="2.40.100.10">
    <property type="entry name" value="Cyclophilin-like"/>
    <property type="match status" value="1"/>
</dbReference>
<dbReference type="SUPFAM" id="SSF50891">
    <property type="entry name" value="Cyclophilin-like"/>
    <property type="match status" value="1"/>
</dbReference>
<comment type="caution">
    <text evidence="8">The sequence shown here is derived from an EMBL/GenBank/DDBJ whole genome shotgun (WGS) entry which is preliminary data.</text>
</comment>
<dbReference type="InterPro" id="IPR016024">
    <property type="entry name" value="ARM-type_fold"/>
</dbReference>
<feature type="repeat" description="ARM" evidence="5">
    <location>
        <begin position="390"/>
        <end position="423"/>
    </location>
</feature>
<dbReference type="InterPro" id="IPR011989">
    <property type="entry name" value="ARM-like"/>
</dbReference>
<dbReference type="EC" id="5.2.1.8" evidence="2"/>
<organism evidence="8 10">
    <name type="scientific">Didymodactylos carnosus</name>
    <dbReference type="NCBI Taxonomy" id="1234261"/>
    <lineage>
        <taxon>Eukaryota</taxon>
        <taxon>Metazoa</taxon>
        <taxon>Spiralia</taxon>
        <taxon>Gnathifera</taxon>
        <taxon>Rotifera</taxon>
        <taxon>Eurotatoria</taxon>
        <taxon>Bdelloidea</taxon>
        <taxon>Philodinida</taxon>
        <taxon>Philodinidae</taxon>
        <taxon>Didymodactylos</taxon>
    </lineage>
</organism>
<dbReference type="FunFam" id="2.40.100.10:FF:000025">
    <property type="entry name" value="Peptidyl-prolyl cis-trans isomerase CYP19-2"/>
    <property type="match status" value="1"/>
</dbReference>
<evidence type="ECO:0000313" key="9">
    <source>
        <dbReference type="EMBL" id="CAF3668199.1"/>
    </source>
</evidence>
<keyword evidence="10" id="KW-1185">Reference proteome</keyword>
<dbReference type="InterPro" id="IPR018247">
    <property type="entry name" value="EF_Hand_1_Ca_BS"/>
</dbReference>
<dbReference type="EMBL" id="CAJOBC010001270">
    <property type="protein sequence ID" value="CAF3668199.1"/>
    <property type="molecule type" value="Genomic_DNA"/>
</dbReference>
<gene>
    <name evidence="8" type="ORF">GPM918_LOCUS7672</name>
    <name evidence="9" type="ORF">SRO942_LOCUS7672</name>
</gene>
<proteinExistence type="predicted"/>
<feature type="repeat" description="ARM" evidence="5">
    <location>
        <begin position="348"/>
        <end position="386"/>
    </location>
</feature>
<accession>A0A813YCF2</accession>
<feature type="repeat" description="ARM" evidence="5">
    <location>
        <begin position="437"/>
        <end position="472"/>
    </location>
</feature>
<dbReference type="SUPFAM" id="SSF48371">
    <property type="entry name" value="ARM repeat"/>
    <property type="match status" value="1"/>
</dbReference>
<feature type="domain" description="PPIase cyclophilin-type" evidence="7">
    <location>
        <begin position="743"/>
        <end position="848"/>
    </location>
</feature>
<dbReference type="InterPro" id="IPR029000">
    <property type="entry name" value="Cyclophilin-like_dom_sf"/>
</dbReference>
<dbReference type="InterPro" id="IPR013284">
    <property type="entry name" value="Beta-catenin"/>
</dbReference>
<protein>
    <recommendedName>
        <fullName evidence="2">peptidylprolyl isomerase</fullName>
        <ecNumber evidence="2">5.2.1.8</ecNumber>
    </recommendedName>
</protein>
<dbReference type="Proteomes" id="UP000681722">
    <property type="component" value="Unassembled WGS sequence"/>
</dbReference>
<dbReference type="PROSITE" id="PS00170">
    <property type="entry name" value="CSA_PPIASE_1"/>
    <property type="match status" value="1"/>
</dbReference>
<evidence type="ECO:0000256" key="3">
    <source>
        <dbReference type="ARBA" id="ARBA00023110"/>
    </source>
</evidence>
<name>A0A813YCF2_9BILA</name>
<dbReference type="Pfam" id="PF00514">
    <property type="entry name" value="Arm"/>
    <property type="match status" value="2"/>
</dbReference>
<keyword evidence="4" id="KW-0413">Isomerase</keyword>
<evidence type="ECO:0000313" key="8">
    <source>
        <dbReference type="EMBL" id="CAF0882198.1"/>
    </source>
</evidence>
<dbReference type="PROSITE" id="PS50176">
    <property type="entry name" value="ARM_REPEAT"/>
    <property type="match status" value="4"/>
</dbReference>
<dbReference type="Proteomes" id="UP000663829">
    <property type="component" value="Unassembled WGS sequence"/>
</dbReference>
<dbReference type="OrthoDB" id="195736at2759"/>
<evidence type="ECO:0000259" key="7">
    <source>
        <dbReference type="PROSITE" id="PS50072"/>
    </source>
</evidence>
<feature type="repeat" description="ARM" evidence="5">
    <location>
        <begin position="182"/>
        <end position="209"/>
    </location>
</feature>
<dbReference type="Gene3D" id="1.25.10.10">
    <property type="entry name" value="Leucine-rich Repeat Variant"/>
    <property type="match status" value="1"/>
</dbReference>
<sequence length="871" mass="96985">MPYRGGMSFDQQPISLIEYTQDQIDNMNQQLSSTRAQRIRAAMFPEALEDPAMDVPSSTHYITNLPTAVQKLSEPSQQLKNAVVDIINYKEDAEIAEKAIPELIRLLSDEDPIVVGQVALVIHTLAKKEASRMALTNPQLINALIRAVSNSKANDETKRGVAGIFQCLAQQKQGLFCIFKSGGIPALVKLLDSPIEVVVNYAMSALHNLLLYIEQAKTEILRCGGCHKMVSLLNNSNQKFLAIVTDCLHMLAFNNQEVKLIIESSNGPQQLLKIMEFTDYEKLLWTTTRLLRVLSVCTSIKTLIIQKNGIKIFEKYVYNTASLRVQQNCLQILRNLSDQAIKTEGMETLLHTLIQLLSSTDFVTVSCAVGVLSNLTCNNQFNKMAVVQYNGIETLINTIIQADDKEEIIEPAICALRHITSRHPHASDAQNFVRDINGISVIIRLLNPTKYSWPIIKSTISLIRNLALSPNNLIVLRENDSIPKLAQLLIRSHQELQRQASKMDSNNNNNVSFSDILEASVGALHIIAKDPSNRIIIRDLDCIPLFVRLLYLPSVLIQRAAAGVLCELVNDRVCAEIIEQQNPTQKLTELLKSNDEGVGMYLDLVFILASICPTYAAAILFRLSEDKPNDMKKRLSNDVTSALYRDDQMMNNYYGQNNVTNGSAYSNAYRNTPPPMQQQQIHEPSIMNYYSSEAGLGIDSDREIQVSPLSSVNIQNDDHHPAPAQVAAWQISSSKDMSRTKCFFDVSIDDSPLGRITFQLYNDVVPKTAENFRALCTGEKGFGYKNSSFHRIIPQFMLQGGDFTNHNGTGGKSIYGNKFADENFQLKHSKEGLLSMANAGPNTNGEIFAWPSSQSGKPSKKTVIKDSGVLE</sequence>
<evidence type="ECO:0000256" key="4">
    <source>
        <dbReference type="ARBA" id="ARBA00023235"/>
    </source>
</evidence>
<comment type="catalytic activity">
    <reaction evidence="1">
        <text>[protein]-peptidylproline (omega=180) = [protein]-peptidylproline (omega=0)</text>
        <dbReference type="Rhea" id="RHEA:16237"/>
        <dbReference type="Rhea" id="RHEA-COMP:10747"/>
        <dbReference type="Rhea" id="RHEA-COMP:10748"/>
        <dbReference type="ChEBI" id="CHEBI:83833"/>
        <dbReference type="ChEBI" id="CHEBI:83834"/>
        <dbReference type="EC" id="5.2.1.8"/>
    </reaction>
</comment>
<dbReference type="PROSITE" id="PS50072">
    <property type="entry name" value="CSA_PPIASE_2"/>
    <property type="match status" value="1"/>
</dbReference>
<evidence type="ECO:0000256" key="5">
    <source>
        <dbReference type="PROSITE-ProRule" id="PRU00259"/>
    </source>
</evidence>
<dbReference type="PROSITE" id="PS00018">
    <property type="entry name" value="EF_HAND_1"/>
    <property type="match status" value="1"/>
</dbReference>
<dbReference type="PANTHER" id="PTHR45976">
    <property type="entry name" value="ARMADILLO SEGMENT POLARITY PROTEIN"/>
    <property type="match status" value="1"/>
</dbReference>
<dbReference type="GO" id="GO:0007155">
    <property type="term" value="P:cell adhesion"/>
    <property type="evidence" value="ECO:0007669"/>
    <property type="project" value="InterPro"/>
</dbReference>
<evidence type="ECO:0000256" key="1">
    <source>
        <dbReference type="ARBA" id="ARBA00000971"/>
    </source>
</evidence>